<dbReference type="EMBL" id="JAKJXP020000048">
    <property type="protein sequence ID" value="KAK7751564.1"/>
    <property type="molecule type" value="Genomic_DNA"/>
</dbReference>
<sequence length="169" mass="19530">MVEHGVLWAEHQDPYGHVMHTQFMHFLGACFYRVMESYDEYLSKEECDGMIQATTVIPAVRKYELSIRKPVTYPDAVIAAFRQDYIEPTRNNGTTVLFSLKQQTIVAEVKGSTTYMDIKTARPVDIRTLGGRWPILYEAFTQKSERANALKDKWEKEHPKPTREAVSKI</sequence>
<dbReference type="Gene3D" id="3.10.129.10">
    <property type="entry name" value="Hotdog Thioesterase"/>
    <property type="match status" value="1"/>
</dbReference>
<dbReference type="Pfam" id="PF13279">
    <property type="entry name" value="4HBT_2"/>
    <property type="match status" value="1"/>
</dbReference>
<organism evidence="1 2">
    <name type="scientific">Diatrype stigma</name>
    <dbReference type="NCBI Taxonomy" id="117547"/>
    <lineage>
        <taxon>Eukaryota</taxon>
        <taxon>Fungi</taxon>
        <taxon>Dikarya</taxon>
        <taxon>Ascomycota</taxon>
        <taxon>Pezizomycotina</taxon>
        <taxon>Sordariomycetes</taxon>
        <taxon>Xylariomycetidae</taxon>
        <taxon>Xylariales</taxon>
        <taxon>Diatrypaceae</taxon>
        <taxon>Diatrype</taxon>
    </lineage>
</organism>
<evidence type="ECO:0008006" key="3">
    <source>
        <dbReference type="Google" id="ProtNLM"/>
    </source>
</evidence>
<name>A0AAN9YRL6_9PEZI</name>
<dbReference type="Proteomes" id="UP001320420">
    <property type="component" value="Unassembled WGS sequence"/>
</dbReference>
<accession>A0AAN9YRL6</accession>
<dbReference type="InterPro" id="IPR029069">
    <property type="entry name" value="HotDog_dom_sf"/>
</dbReference>
<protein>
    <recommendedName>
        <fullName evidence="3">Thioesterase</fullName>
    </recommendedName>
</protein>
<reference evidence="1 2" key="1">
    <citation type="submission" date="2024-02" db="EMBL/GenBank/DDBJ databases">
        <title>De novo assembly and annotation of 12 fungi associated with fruit tree decline syndrome in Ontario, Canada.</title>
        <authorList>
            <person name="Sulman M."/>
            <person name="Ellouze W."/>
            <person name="Ilyukhin E."/>
        </authorList>
    </citation>
    <scope>NUCLEOTIDE SEQUENCE [LARGE SCALE GENOMIC DNA]</scope>
    <source>
        <strain evidence="1 2">M11/M66-122</strain>
    </source>
</reference>
<dbReference type="AlphaFoldDB" id="A0AAN9YRL6"/>
<keyword evidence="2" id="KW-1185">Reference proteome</keyword>
<dbReference type="SUPFAM" id="SSF54637">
    <property type="entry name" value="Thioesterase/thiol ester dehydrase-isomerase"/>
    <property type="match status" value="1"/>
</dbReference>
<evidence type="ECO:0000313" key="2">
    <source>
        <dbReference type="Proteomes" id="UP001320420"/>
    </source>
</evidence>
<gene>
    <name evidence="1" type="ORF">SLS62_006514</name>
</gene>
<comment type="caution">
    <text evidence="1">The sequence shown here is derived from an EMBL/GenBank/DDBJ whole genome shotgun (WGS) entry which is preliminary data.</text>
</comment>
<evidence type="ECO:0000313" key="1">
    <source>
        <dbReference type="EMBL" id="KAK7751564.1"/>
    </source>
</evidence>
<proteinExistence type="predicted"/>